<dbReference type="EMBL" id="VSSQ01026138">
    <property type="protein sequence ID" value="MPM74694.1"/>
    <property type="molecule type" value="Genomic_DNA"/>
</dbReference>
<protein>
    <submittedName>
        <fullName evidence="1">Uncharacterized protein</fullName>
    </submittedName>
</protein>
<proteinExistence type="predicted"/>
<gene>
    <name evidence="1" type="ORF">SDC9_121683</name>
</gene>
<organism evidence="1">
    <name type="scientific">bioreactor metagenome</name>
    <dbReference type="NCBI Taxonomy" id="1076179"/>
    <lineage>
        <taxon>unclassified sequences</taxon>
        <taxon>metagenomes</taxon>
        <taxon>ecological metagenomes</taxon>
    </lineage>
</organism>
<comment type="caution">
    <text evidence="1">The sequence shown here is derived from an EMBL/GenBank/DDBJ whole genome shotgun (WGS) entry which is preliminary data.</text>
</comment>
<sequence length="190" mass="22399">MQARLCLLQVIIRPAGDDDFLMTDIGFQYLVQPDLHRTTFIDCDHIEIIVHLQIRIFEQIIENPLCICLFFQFNYNLESRAIRFIPHFSDSFNFTVNADFIHPLHKRRFIDVIRNLRNDDLLFAATNALYGRARTDNNFTFSGSVCILQAFQPLNDCSGREVRSFNIFHERFELRIRMIDQVQSCIDDFA</sequence>
<evidence type="ECO:0000313" key="1">
    <source>
        <dbReference type="EMBL" id="MPM74694.1"/>
    </source>
</evidence>
<name>A0A645CCP2_9ZZZZ</name>
<accession>A0A645CCP2</accession>
<dbReference type="AlphaFoldDB" id="A0A645CCP2"/>
<reference evidence="1" key="1">
    <citation type="submission" date="2019-08" db="EMBL/GenBank/DDBJ databases">
        <authorList>
            <person name="Kucharzyk K."/>
            <person name="Murdoch R.W."/>
            <person name="Higgins S."/>
            <person name="Loffler F."/>
        </authorList>
    </citation>
    <scope>NUCLEOTIDE SEQUENCE</scope>
</reference>